<organism evidence="3 4">
    <name type="scientific">Torulaspora globosa</name>
    <dbReference type="NCBI Taxonomy" id="48254"/>
    <lineage>
        <taxon>Eukaryota</taxon>
        <taxon>Fungi</taxon>
        <taxon>Dikarya</taxon>
        <taxon>Ascomycota</taxon>
        <taxon>Saccharomycotina</taxon>
        <taxon>Saccharomycetes</taxon>
        <taxon>Saccharomycetales</taxon>
        <taxon>Saccharomycetaceae</taxon>
        <taxon>Torulaspora</taxon>
    </lineage>
</organism>
<comment type="cofactor">
    <cofactor evidence="1">
        <name>a divalent metal cation</name>
        <dbReference type="ChEBI" id="CHEBI:60240"/>
    </cofactor>
</comment>
<dbReference type="PANTHER" id="PTHR43213">
    <property type="entry name" value="BIFUNCTIONAL DTTP/UTP PYROPHOSPHATASE/METHYLTRANSFERASE PROTEIN-RELATED"/>
    <property type="match status" value="1"/>
</dbReference>
<dbReference type="Gene3D" id="3.90.950.10">
    <property type="match status" value="1"/>
</dbReference>
<dbReference type="GO" id="GO:0047429">
    <property type="term" value="F:nucleoside triphosphate diphosphatase activity"/>
    <property type="evidence" value="ECO:0007669"/>
    <property type="project" value="InterPro"/>
</dbReference>
<dbReference type="PANTHER" id="PTHR43213:SF5">
    <property type="entry name" value="BIFUNCTIONAL DTTP_UTP PYROPHOSPHATASE_METHYLTRANSFERASE PROTEIN-RELATED"/>
    <property type="match status" value="1"/>
</dbReference>
<sequence>MPSNTIFQQIQDKFDVILASSSLRRYQILHDIMGFHNLKVMKPSFEEDLDKTLYRDDPIRYVRDTSFCKAEGIVQDLVTQDAKGSKEKLIICADTIVIDSDDIIYEKPGTKDAQLANLKKFCYTDKGHPLRVATAVTVIRWKDTKNYDIRDPFHETTELYCDAQIPIELLEEYVESGEGVAVAGGLMIQGISGIIIKSINGDYNNVVGLPLNRTFQAIYQELNLRVK</sequence>
<keyword evidence="4" id="KW-1185">Reference proteome</keyword>
<dbReference type="Pfam" id="PF02545">
    <property type="entry name" value="Maf"/>
    <property type="match status" value="1"/>
</dbReference>
<dbReference type="HAMAP" id="MF_00528">
    <property type="entry name" value="Maf"/>
    <property type="match status" value="1"/>
</dbReference>
<dbReference type="InterPro" id="IPR003697">
    <property type="entry name" value="Maf-like"/>
</dbReference>
<dbReference type="OrthoDB" id="10267058at2759"/>
<dbReference type="SUPFAM" id="SSF52972">
    <property type="entry name" value="ITPase-like"/>
    <property type="match status" value="1"/>
</dbReference>
<evidence type="ECO:0008006" key="5">
    <source>
        <dbReference type="Google" id="ProtNLM"/>
    </source>
</evidence>
<evidence type="ECO:0000313" key="3">
    <source>
        <dbReference type="EMBL" id="QLQ79687.1"/>
    </source>
</evidence>
<reference evidence="3 4" key="1">
    <citation type="submission" date="2020-06" db="EMBL/GenBank/DDBJ databases">
        <title>The yeast mating-type switching endonuclease HO is a domesticated member of an unorthodox homing genetic element family.</title>
        <authorList>
            <person name="Coughlan A.Y."/>
            <person name="Lombardi L."/>
            <person name="Braun-Galleani S."/>
            <person name="Martos A.R."/>
            <person name="Galeote V."/>
            <person name="Bigey F."/>
            <person name="Dequin S."/>
            <person name="Byrne K.P."/>
            <person name="Wolfe K.H."/>
        </authorList>
    </citation>
    <scope>NUCLEOTIDE SEQUENCE [LARGE SCALE GENOMIC DNA]</scope>
    <source>
        <strain evidence="3 4">CBS2947</strain>
    </source>
</reference>
<protein>
    <recommendedName>
        <fullName evidence="5">Maf-like protein</fullName>
    </recommendedName>
</protein>
<gene>
    <name evidence="3" type="ORF">HG537_0C03350</name>
</gene>
<dbReference type="AlphaFoldDB" id="A0A7H9HSM2"/>
<name>A0A7H9HSM2_9SACH</name>
<evidence type="ECO:0000256" key="2">
    <source>
        <dbReference type="ARBA" id="ARBA00022801"/>
    </source>
</evidence>
<evidence type="ECO:0000313" key="4">
    <source>
        <dbReference type="Proteomes" id="UP000510647"/>
    </source>
</evidence>
<keyword evidence="2" id="KW-0378">Hydrolase</keyword>
<dbReference type="PIRSF" id="PIRSF006305">
    <property type="entry name" value="Maf"/>
    <property type="match status" value="1"/>
</dbReference>
<dbReference type="EMBL" id="CP059269">
    <property type="protein sequence ID" value="QLQ79687.1"/>
    <property type="molecule type" value="Genomic_DNA"/>
</dbReference>
<dbReference type="InterPro" id="IPR029001">
    <property type="entry name" value="ITPase-like_fam"/>
</dbReference>
<evidence type="ECO:0000256" key="1">
    <source>
        <dbReference type="ARBA" id="ARBA00001968"/>
    </source>
</evidence>
<dbReference type="Proteomes" id="UP000510647">
    <property type="component" value="Chromosome 3"/>
</dbReference>
<accession>A0A7H9HSM2</accession>
<proteinExistence type="inferred from homology"/>
<dbReference type="NCBIfam" id="TIGR00172">
    <property type="entry name" value="maf"/>
    <property type="match status" value="1"/>
</dbReference>